<reference evidence="2 3" key="1">
    <citation type="submission" date="2021-03" db="EMBL/GenBank/DDBJ databases">
        <title>Sequencing the genomes of 1000 actinobacteria strains.</title>
        <authorList>
            <person name="Klenk H.-P."/>
        </authorList>
    </citation>
    <scope>NUCLEOTIDE SEQUENCE [LARGE SCALE GENOMIC DNA]</scope>
    <source>
        <strain evidence="2 3">DSM 44580</strain>
    </source>
</reference>
<name>A0ABS5AA06_9PSEU</name>
<dbReference type="Proteomes" id="UP001519363">
    <property type="component" value="Unassembled WGS sequence"/>
</dbReference>
<sequence length="217" mass="23194">MSLLRIDTSIRVEGSVSRALGDTFERGWLTARPGDSVVRRDLGVSPLPGNVWADAVSTGWTPAENQSADQLRARELATEVADEALAAEGLLLTTSLYNFGVSQHAKTWFDLLLTDPRFAPASGQTPLKGKPAALVVARGGGYGPGTPREGWDHATPWLRRALEDVLLLDLRVIETELTLAHVNPAMAGLVELATQSQEQAHSLAEKVAPELAGRTAA</sequence>
<gene>
    <name evidence="2" type="ORF">JOF53_001984</name>
</gene>
<dbReference type="Pfam" id="PF02525">
    <property type="entry name" value="Flavodoxin_2"/>
    <property type="match status" value="1"/>
</dbReference>
<dbReference type="EMBL" id="JAGIOO010000001">
    <property type="protein sequence ID" value="MBP2473112.1"/>
    <property type="molecule type" value="Genomic_DNA"/>
</dbReference>
<evidence type="ECO:0000259" key="1">
    <source>
        <dbReference type="Pfam" id="PF02525"/>
    </source>
</evidence>
<proteinExistence type="predicted"/>
<evidence type="ECO:0000313" key="2">
    <source>
        <dbReference type="EMBL" id="MBP2473112.1"/>
    </source>
</evidence>
<evidence type="ECO:0000313" key="3">
    <source>
        <dbReference type="Proteomes" id="UP001519363"/>
    </source>
</evidence>
<dbReference type="PANTHER" id="PTHR43741:SF4">
    <property type="entry name" value="FMN-DEPENDENT NADH:QUINONE OXIDOREDUCTASE"/>
    <property type="match status" value="1"/>
</dbReference>
<dbReference type="GO" id="GO:0016491">
    <property type="term" value="F:oxidoreductase activity"/>
    <property type="evidence" value="ECO:0007669"/>
    <property type="project" value="UniProtKB-KW"/>
</dbReference>
<dbReference type="InterPro" id="IPR029039">
    <property type="entry name" value="Flavoprotein-like_sf"/>
</dbReference>
<dbReference type="EC" id="1.7.-.-" evidence="2"/>
<accession>A0ABS5AA06</accession>
<dbReference type="PANTHER" id="PTHR43741">
    <property type="entry name" value="FMN-DEPENDENT NADH-AZOREDUCTASE 1"/>
    <property type="match status" value="1"/>
</dbReference>
<keyword evidence="2" id="KW-0560">Oxidoreductase</keyword>
<comment type="caution">
    <text evidence="2">The sequence shown here is derived from an EMBL/GenBank/DDBJ whole genome shotgun (WGS) entry which is preliminary data.</text>
</comment>
<organism evidence="2 3">
    <name type="scientific">Crossiella equi</name>
    <dbReference type="NCBI Taxonomy" id="130796"/>
    <lineage>
        <taxon>Bacteria</taxon>
        <taxon>Bacillati</taxon>
        <taxon>Actinomycetota</taxon>
        <taxon>Actinomycetes</taxon>
        <taxon>Pseudonocardiales</taxon>
        <taxon>Pseudonocardiaceae</taxon>
        <taxon>Crossiella</taxon>
    </lineage>
</organism>
<keyword evidence="3" id="KW-1185">Reference proteome</keyword>
<dbReference type="Gene3D" id="3.40.50.360">
    <property type="match status" value="1"/>
</dbReference>
<protein>
    <submittedName>
        <fullName evidence="2">FMN-dependent NADH-azoreductase</fullName>
        <ecNumber evidence="2">1.7.-.-</ecNumber>
    </submittedName>
</protein>
<feature type="domain" description="Flavodoxin-like fold" evidence="1">
    <location>
        <begin position="1"/>
        <end position="178"/>
    </location>
</feature>
<dbReference type="SUPFAM" id="SSF52218">
    <property type="entry name" value="Flavoproteins"/>
    <property type="match status" value="1"/>
</dbReference>
<dbReference type="InterPro" id="IPR050104">
    <property type="entry name" value="FMN-dep_NADH:Q_OxRdtase_AzoR1"/>
</dbReference>
<dbReference type="InterPro" id="IPR003680">
    <property type="entry name" value="Flavodoxin_fold"/>
</dbReference>
<dbReference type="RefSeq" id="WP_086788821.1">
    <property type="nucleotide sequence ID" value="NZ_JAGIOO010000001.1"/>
</dbReference>